<evidence type="ECO:0000256" key="1">
    <source>
        <dbReference type="SAM" id="MobiDB-lite"/>
    </source>
</evidence>
<feature type="compositionally biased region" description="Polar residues" evidence="1">
    <location>
        <begin position="22"/>
        <end position="70"/>
    </location>
</feature>
<proteinExistence type="predicted"/>
<comment type="caution">
    <text evidence="2">The sequence shown here is derived from an EMBL/GenBank/DDBJ whole genome shotgun (WGS) entry which is preliminary data.</text>
</comment>
<protein>
    <submittedName>
        <fullName evidence="2">Uncharacterized protein</fullName>
    </submittedName>
</protein>
<feature type="region of interest" description="Disordered" evidence="1">
    <location>
        <begin position="1"/>
        <end position="92"/>
    </location>
</feature>
<keyword evidence="3" id="KW-1185">Reference proteome</keyword>
<feature type="compositionally biased region" description="Basic and acidic residues" evidence="1">
    <location>
        <begin position="1"/>
        <end position="21"/>
    </location>
</feature>
<dbReference type="AlphaFoldDB" id="A0A9Q3D1B8"/>
<dbReference type="Proteomes" id="UP000765509">
    <property type="component" value="Unassembled WGS sequence"/>
</dbReference>
<organism evidence="2 3">
    <name type="scientific">Austropuccinia psidii MF-1</name>
    <dbReference type="NCBI Taxonomy" id="1389203"/>
    <lineage>
        <taxon>Eukaryota</taxon>
        <taxon>Fungi</taxon>
        <taxon>Dikarya</taxon>
        <taxon>Basidiomycota</taxon>
        <taxon>Pucciniomycotina</taxon>
        <taxon>Pucciniomycetes</taxon>
        <taxon>Pucciniales</taxon>
        <taxon>Sphaerophragmiaceae</taxon>
        <taxon>Austropuccinia</taxon>
    </lineage>
</organism>
<evidence type="ECO:0000313" key="3">
    <source>
        <dbReference type="Proteomes" id="UP000765509"/>
    </source>
</evidence>
<dbReference type="EMBL" id="AVOT02011658">
    <property type="protein sequence ID" value="MBW0492583.1"/>
    <property type="molecule type" value="Genomic_DNA"/>
</dbReference>
<evidence type="ECO:0000313" key="2">
    <source>
        <dbReference type="EMBL" id="MBW0492583.1"/>
    </source>
</evidence>
<accession>A0A9Q3D1B8</accession>
<name>A0A9Q3D1B8_9BASI</name>
<sequence>MESIDGKEKHYAFNSRIEEKQPSTTQASSKNRPSSQQQKFQCQKAATSSEQGQRQSNSHKTLQPGLQNPKDSAGCHGKCISDGQNNDGIAEKGGSQTKISEIIFDILDGIPNLYIAINDMKSHISDKNSSIFNNIKTNNLSLSQINETHMCFEKVSRTIKASNNDN</sequence>
<gene>
    <name evidence="2" type="ORF">O181_032298</name>
</gene>
<reference evidence="2" key="1">
    <citation type="submission" date="2021-03" db="EMBL/GenBank/DDBJ databases">
        <title>Draft genome sequence of rust myrtle Austropuccinia psidii MF-1, a brazilian biotype.</title>
        <authorList>
            <person name="Quecine M.C."/>
            <person name="Pachon D.M.R."/>
            <person name="Bonatelli M.L."/>
            <person name="Correr F.H."/>
            <person name="Franceschini L.M."/>
            <person name="Leite T.F."/>
            <person name="Margarido G.R.A."/>
            <person name="Almeida C.A."/>
            <person name="Ferrarezi J.A."/>
            <person name="Labate C.A."/>
        </authorList>
    </citation>
    <scope>NUCLEOTIDE SEQUENCE</scope>
    <source>
        <strain evidence="2">MF-1</strain>
    </source>
</reference>